<protein>
    <submittedName>
        <fullName evidence="1">Uncharacterized protein</fullName>
    </submittedName>
</protein>
<evidence type="ECO:0000313" key="2">
    <source>
        <dbReference type="Proteomes" id="UP000316621"/>
    </source>
</evidence>
<proteinExistence type="predicted"/>
<dbReference type="Gramene" id="RZC55363">
    <property type="protein sequence ID" value="RZC55363"/>
    <property type="gene ID" value="C5167_014218"/>
</dbReference>
<keyword evidence="2" id="KW-1185">Reference proteome</keyword>
<organism evidence="1 2">
    <name type="scientific">Papaver somniferum</name>
    <name type="common">Opium poppy</name>
    <dbReference type="NCBI Taxonomy" id="3469"/>
    <lineage>
        <taxon>Eukaryota</taxon>
        <taxon>Viridiplantae</taxon>
        <taxon>Streptophyta</taxon>
        <taxon>Embryophyta</taxon>
        <taxon>Tracheophyta</taxon>
        <taxon>Spermatophyta</taxon>
        <taxon>Magnoliopsida</taxon>
        <taxon>Ranunculales</taxon>
        <taxon>Papaveraceae</taxon>
        <taxon>Papaveroideae</taxon>
        <taxon>Papaver</taxon>
    </lineage>
</organism>
<dbReference type="EMBL" id="CM010717">
    <property type="protein sequence ID" value="RZC55363.1"/>
    <property type="molecule type" value="Genomic_DNA"/>
</dbReference>
<reference evidence="1 2" key="1">
    <citation type="journal article" date="2018" name="Science">
        <title>The opium poppy genome and morphinan production.</title>
        <authorList>
            <person name="Guo L."/>
            <person name="Winzer T."/>
            <person name="Yang X."/>
            <person name="Li Y."/>
            <person name="Ning Z."/>
            <person name="He Z."/>
            <person name="Teodor R."/>
            <person name="Lu Y."/>
            <person name="Bowser T.A."/>
            <person name="Graham I.A."/>
            <person name="Ye K."/>
        </authorList>
    </citation>
    <scope>NUCLEOTIDE SEQUENCE [LARGE SCALE GENOMIC DNA]</scope>
    <source>
        <strain evidence="2">cv. HN1</strain>
        <tissue evidence="1">Leaves</tissue>
    </source>
</reference>
<dbReference type="Proteomes" id="UP000316621">
    <property type="component" value="Chromosome 3"/>
</dbReference>
<accession>A0A4Y7J2J2</accession>
<name>A0A4Y7J2J2_PAPSO</name>
<gene>
    <name evidence="1" type="ORF">C5167_014218</name>
</gene>
<evidence type="ECO:0000313" key="1">
    <source>
        <dbReference type="EMBL" id="RZC55363.1"/>
    </source>
</evidence>
<sequence>MKRCENLKDLISTVYPGIEEMGIPTASYMIERTILCPRTDDVTNIVMCLEMDCTYLHVNNSNSKSCGRASRLIGTIVEAVQEIGDGEMILNLGRKEM</sequence>
<dbReference type="AlphaFoldDB" id="A0A4Y7J2J2"/>